<dbReference type="STRING" id="233412.HD_1288"/>
<evidence type="ECO:0000256" key="3">
    <source>
        <dbReference type="ARBA" id="ARBA00022692"/>
    </source>
</evidence>
<organism evidence="7 8">
    <name type="scientific">Haemophilus ducreyi (strain 35000HP / ATCC 700724)</name>
    <dbReference type="NCBI Taxonomy" id="233412"/>
    <lineage>
        <taxon>Bacteria</taxon>
        <taxon>Pseudomonadati</taxon>
        <taxon>Pseudomonadota</taxon>
        <taxon>Gammaproteobacteria</taxon>
        <taxon>Pasteurellales</taxon>
        <taxon>Pasteurellaceae</taxon>
        <taxon>Haemophilus</taxon>
    </lineage>
</organism>
<dbReference type="eggNOG" id="COG1380">
    <property type="taxonomic scope" value="Bacteria"/>
</dbReference>
<keyword evidence="4 6" id="KW-1133">Transmembrane helix</keyword>
<keyword evidence="5 6" id="KW-0472">Membrane</keyword>
<sequence length="80" mass="9223">MLLLFSALVIGMVKVQWITPSTRSLTRYMMLFFLPICADIINHIDTLQHYFSSFVLANMLSTTLSLVAIGLFGQWIFHRK</sequence>
<evidence type="ECO:0000313" key="8">
    <source>
        <dbReference type="Proteomes" id="UP000001022"/>
    </source>
</evidence>
<evidence type="ECO:0000313" key="7">
    <source>
        <dbReference type="EMBL" id="AAP96110.1"/>
    </source>
</evidence>
<keyword evidence="2" id="KW-1003">Cell membrane</keyword>
<dbReference type="KEGG" id="hdu:HD_1288"/>
<keyword evidence="8" id="KW-1185">Reference proteome</keyword>
<name>Q7VLW0_HAEDU</name>
<dbReference type="AlphaFoldDB" id="Q7VLW0"/>
<evidence type="ECO:0000256" key="5">
    <source>
        <dbReference type="ARBA" id="ARBA00023136"/>
    </source>
</evidence>
<evidence type="ECO:0000256" key="1">
    <source>
        <dbReference type="ARBA" id="ARBA00004651"/>
    </source>
</evidence>
<proteinExistence type="predicted"/>
<accession>Q7VLW0</accession>
<dbReference type="HOGENOM" id="CLU_113736_1_3_6"/>
<dbReference type="GO" id="GO:0005886">
    <property type="term" value="C:plasma membrane"/>
    <property type="evidence" value="ECO:0007669"/>
    <property type="project" value="UniProtKB-SubCell"/>
</dbReference>
<dbReference type="EMBL" id="AE017143">
    <property type="protein sequence ID" value="AAP96110.1"/>
    <property type="molecule type" value="Genomic_DNA"/>
</dbReference>
<reference evidence="8" key="1">
    <citation type="submission" date="2003-06" db="EMBL/GenBank/DDBJ databases">
        <title>The complete genome sequence of Haemophilus ducreyi.</title>
        <authorList>
            <person name="Munson R.S. Jr."/>
            <person name="Ray W.C."/>
            <person name="Mahairas G."/>
            <person name="Sabo P."/>
            <person name="Mungur R."/>
            <person name="Johnson L."/>
            <person name="Nguyen D."/>
            <person name="Wang J."/>
            <person name="Forst C."/>
            <person name="Hood L."/>
        </authorList>
    </citation>
    <scope>NUCLEOTIDE SEQUENCE [LARGE SCALE GENOMIC DNA]</scope>
    <source>
        <strain evidence="8">35000HP / ATCC 700724</strain>
    </source>
</reference>
<dbReference type="PANTHER" id="PTHR33931">
    <property type="entry name" value="HOLIN-LIKE PROTEIN CIDA-RELATED"/>
    <property type="match status" value="1"/>
</dbReference>
<dbReference type="InterPro" id="IPR005538">
    <property type="entry name" value="LrgA/CidA"/>
</dbReference>
<gene>
    <name evidence="7" type="ordered locus">HD_1288</name>
</gene>
<dbReference type="Proteomes" id="UP000001022">
    <property type="component" value="Chromosome"/>
</dbReference>
<feature type="transmembrane region" description="Helical" evidence="6">
    <location>
        <begin position="54"/>
        <end position="77"/>
    </location>
</feature>
<evidence type="ECO:0000256" key="6">
    <source>
        <dbReference type="SAM" id="Phobius"/>
    </source>
</evidence>
<keyword evidence="3 6" id="KW-0812">Transmembrane</keyword>
<evidence type="ECO:0008006" key="9">
    <source>
        <dbReference type="Google" id="ProtNLM"/>
    </source>
</evidence>
<protein>
    <recommendedName>
        <fullName evidence="9">Effector of murein hydrolase LrgA</fullName>
    </recommendedName>
</protein>
<evidence type="ECO:0000256" key="2">
    <source>
        <dbReference type="ARBA" id="ARBA00022475"/>
    </source>
</evidence>
<comment type="subcellular location">
    <subcellularLocation>
        <location evidence="1">Cell membrane</location>
        <topology evidence="1">Multi-pass membrane protein</topology>
    </subcellularLocation>
</comment>
<dbReference type="Pfam" id="PF03788">
    <property type="entry name" value="LrgA"/>
    <property type="match status" value="1"/>
</dbReference>
<dbReference type="PANTHER" id="PTHR33931:SF5">
    <property type="entry name" value="UPF0299 MEMBRANE PROTEIN YOHJ"/>
    <property type="match status" value="1"/>
</dbReference>
<evidence type="ECO:0000256" key="4">
    <source>
        <dbReference type="ARBA" id="ARBA00022989"/>
    </source>
</evidence>